<protein>
    <recommendedName>
        <fullName evidence="12">2-keto-3-deoxygluconate permease</fullName>
    </recommendedName>
</protein>
<dbReference type="Proteomes" id="UP000249555">
    <property type="component" value="Unassembled WGS sequence"/>
</dbReference>
<reference evidence="10 11" key="1">
    <citation type="submission" date="2017-08" db="EMBL/GenBank/DDBJ databases">
        <title>Infants hospitalized years apart are colonized by the same room-sourced microbial strains.</title>
        <authorList>
            <person name="Brooks B."/>
            <person name="Olm M.R."/>
            <person name="Firek B.A."/>
            <person name="Baker R."/>
            <person name="Thomas B.C."/>
            <person name="Morowitz M.J."/>
            <person name="Banfield J.F."/>
        </authorList>
    </citation>
    <scope>NUCLEOTIDE SEQUENCE [LARGE SCALE GENOMIC DNA]</scope>
    <source>
        <strain evidence="10">S2_018_000_R3_119</strain>
    </source>
</reference>
<keyword evidence="6" id="KW-0769">Symport</keyword>
<keyword evidence="4" id="KW-0762">Sugar transport</keyword>
<evidence type="ECO:0000256" key="3">
    <source>
        <dbReference type="ARBA" id="ARBA00022475"/>
    </source>
</evidence>
<dbReference type="AlphaFoldDB" id="A0A2W4YZL6"/>
<organism evidence="10 11">
    <name type="scientific">Sphingomonas taxi</name>
    <dbReference type="NCBI Taxonomy" id="1549858"/>
    <lineage>
        <taxon>Bacteria</taxon>
        <taxon>Pseudomonadati</taxon>
        <taxon>Pseudomonadota</taxon>
        <taxon>Alphaproteobacteria</taxon>
        <taxon>Sphingomonadales</taxon>
        <taxon>Sphingomonadaceae</taxon>
        <taxon>Sphingomonas</taxon>
    </lineage>
</organism>
<keyword evidence="2" id="KW-0813">Transport</keyword>
<keyword evidence="5 9" id="KW-0812">Transmembrane</keyword>
<dbReference type="Pfam" id="PF03812">
    <property type="entry name" value="KdgT"/>
    <property type="match status" value="1"/>
</dbReference>
<gene>
    <name evidence="10" type="ORF">DI640_10880</name>
</gene>
<comment type="caution">
    <text evidence="10">The sequence shown here is derived from an EMBL/GenBank/DDBJ whole genome shotgun (WGS) entry which is preliminary data.</text>
</comment>
<feature type="transmembrane region" description="Helical" evidence="9">
    <location>
        <begin position="43"/>
        <end position="64"/>
    </location>
</feature>
<evidence type="ECO:0000256" key="9">
    <source>
        <dbReference type="SAM" id="Phobius"/>
    </source>
</evidence>
<dbReference type="InterPro" id="IPR004684">
    <property type="entry name" value="2keto-3dGluconate_permease"/>
</dbReference>
<evidence type="ECO:0000256" key="6">
    <source>
        <dbReference type="ARBA" id="ARBA00022847"/>
    </source>
</evidence>
<proteinExistence type="inferred from homology"/>
<evidence type="ECO:0000256" key="4">
    <source>
        <dbReference type="ARBA" id="ARBA00022597"/>
    </source>
</evidence>
<evidence type="ECO:0000313" key="10">
    <source>
        <dbReference type="EMBL" id="PZO72969.1"/>
    </source>
</evidence>
<accession>A0A2W4YZL6</accession>
<evidence type="ECO:0000313" key="11">
    <source>
        <dbReference type="Proteomes" id="UP000249555"/>
    </source>
</evidence>
<feature type="transmembrane region" description="Helical" evidence="9">
    <location>
        <begin position="76"/>
        <end position="96"/>
    </location>
</feature>
<evidence type="ECO:0000256" key="1">
    <source>
        <dbReference type="ARBA" id="ARBA00006430"/>
    </source>
</evidence>
<name>A0A2W4YZL6_9SPHN</name>
<keyword evidence="8 9" id="KW-0472">Membrane</keyword>
<evidence type="ECO:0000256" key="7">
    <source>
        <dbReference type="ARBA" id="ARBA00022989"/>
    </source>
</evidence>
<dbReference type="GO" id="GO:0015649">
    <property type="term" value="F:2-keto-3-deoxygluconate:proton symporter activity"/>
    <property type="evidence" value="ECO:0007669"/>
    <property type="project" value="InterPro"/>
</dbReference>
<evidence type="ECO:0000256" key="5">
    <source>
        <dbReference type="ARBA" id="ARBA00022692"/>
    </source>
</evidence>
<evidence type="ECO:0000256" key="2">
    <source>
        <dbReference type="ARBA" id="ARBA00022448"/>
    </source>
</evidence>
<sequence length="111" mass="12092">MNIKDRVDRIPGGMMLLPLLIDASCRNFAPTAPNYFRGFTQGLVTGIIPVLAVWFFCIGASLQLSTTTTVLRKSGSLLLTKILAAWVIVSIASRYIPPEGVETGFSYRTLA</sequence>
<evidence type="ECO:0000256" key="8">
    <source>
        <dbReference type="ARBA" id="ARBA00023136"/>
    </source>
</evidence>
<keyword evidence="3" id="KW-1003">Cell membrane</keyword>
<dbReference type="EMBL" id="QFMX01000009">
    <property type="protein sequence ID" value="PZO72969.1"/>
    <property type="molecule type" value="Genomic_DNA"/>
</dbReference>
<evidence type="ECO:0008006" key="12">
    <source>
        <dbReference type="Google" id="ProtNLM"/>
    </source>
</evidence>
<comment type="similarity">
    <text evidence="1">Belongs to the KdgT transporter family.</text>
</comment>
<dbReference type="GO" id="GO:0016020">
    <property type="term" value="C:membrane"/>
    <property type="evidence" value="ECO:0007669"/>
    <property type="project" value="InterPro"/>
</dbReference>
<keyword evidence="7 9" id="KW-1133">Transmembrane helix</keyword>